<evidence type="ECO:0000259" key="2">
    <source>
        <dbReference type="Pfam" id="PF01593"/>
    </source>
</evidence>
<dbReference type="InterPro" id="IPR036188">
    <property type="entry name" value="FAD/NAD-bd_sf"/>
</dbReference>
<comment type="similarity">
    <text evidence="1">Belongs to the carotenoid/retinoid oxidoreductase family.</text>
</comment>
<dbReference type="AlphaFoldDB" id="A0A261VI89"/>
<dbReference type="PANTHER" id="PTHR43734">
    <property type="entry name" value="PHYTOENE DESATURASE"/>
    <property type="match status" value="1"/>
</dbReference>
<dbReference type="Proteomes" id="UP000215633">
    <property type="component" value="Unassembled WGS sequence"/>
</dbReference>
<gene>
    <name evidence="3" type="ORF">CAL24_18225</name>
</gene>
<feature type="domain" description="Amine oxidase" evidence="2">
    <location>
        <begin position="16"/>
        <end position="484"/>
    </location>
</feature>
<dbReference type="SUPFAM" id="SSF51905">
    <property type="entry name" value="FAD/NAD(P)-binding domain"/>
    <property type="match status" value="1"/>
</dbReference>
<keyword evidence="4" id="KW-1185">Reference proteome</keyword>
<organism evidence="3 4">
    <name type="scientific">Bordetella genomosp. 2</name>
    <dbReference type="NCBI Taxonomy" id="1983456"/>
    <lineage>
        <taxon>Bacteria</taxon>
        <taxon>Pseudomonadati</taxon>
        <taxon>Pseudomonadota</taxon>
        <taxon>Betaproteobacteria</taxon>
        <taxon>Burkholderiales</taxon>
        <taxon>Alcaligenaceae</taxon>
        <taxon>Bordetella</taxon>
    </lineage>
</organism>
<evidence type="ECO:0000313" key="4">
    <source>
        <dbReference type="Proteomes" id="UP000215633"/>
    </source>
</evidence>
<dbReference type="GO" id="GO:0016491">
    <property type="term" value="F:oxidoreductase activity"/>
    <property type="evidence" value="ECO:0007669"/>
    <property type="project" value="InterPro"/>
</dbReference>
<name>A0A261VI89_9BORD</name>
<proteinExistence type="inferred from homology"/>
<dbReference type="PANTHER" id="PTHR43734:SF4">
    <property type="entry name" value="AMINE OXIDASE DOMAIN-CONTAINING PROTEIN"/>
    <property type="match status" value="1"/>
</dbReference>
<dbReference type="EMBL" id="NEVT01000007">
    <property type="protein sequence ID" value="OZI73779.1"/>
    <property type="molecule type" value="Genomic_DNA"/>
</dbReference>
<evidence type="ECO:0000313" key="3">
    <source>
        <dbReference type="EMBL" id="OZI73779.1"/>
    </source>
</evidence>
<dbReference type="Pfam" id="PF01593">
    <property type="entry name" value="Amino_oxidase"/>
    <property type="match status" value="1"/>
</dbReference>
<dbReference type="Gene3D" id="3.50.50.60">
    <property type="entry name" value="FAD/NAD(P)-binding domain"/>
    <property type="match status" value="2"/>
</dbReference>
<dbReference type="RefSeq" id="WP_094807489.1">
    <property type="nucleotide sequence ID" value="NZ_NEVT01000007.1"/>
</dbReference>
<comment type="caution">
    <text evidence="3">The sequence shown here is derived from an EMBL/GenBank/DDBJ whole genome shotgun (WGS) entry which is preliminary data.</text>
</comment>
<protein>
    <submittedName>
        <fullName evidence="3">Phytoene dehydrogenase</fullName>
    </submittedName>
</protein>
<sequence length="489" mass="52096">MPTPASSPVVVIGAGLAGLAASLRLARDGHPVTLLEAGAAPGGCCASVEVDGFRFNTGAVYMAAPSLLRAGFQRLGLDPERELTLLPVQRPHETHLQDGAVVHLADARTSRVEGPRAAERTAMLRDGLAALQRHWGPVYRTLVAEVLPHPPSPWRALWRLGRYLPRMGGHADALIARFFPDAGLQAAVASTLLYTGLPPERLPATQIIGLIALLEEGFHLPRGGMGAVSAALARRLGQVGVTLRLGARVEHIETADGAVRGVVLAGGERLAAGRVVATCSGFELARRLLPAAAVPRRVARAARRAPLSHRAVSIQLGCSGAVMPSSFVVNHVPDMAHQGLLHQAQPDVPRWLAYTVLTQVQPDLAPAGKSIIELYAPVSGIAHASEWTPAMTRRAVDFHMEALRRRLPGLQIETSRVLDPNDFARQRHLYEGALYGVAPGTAPDRLFPHRTGLRGLYLAGQSTFPGYGAPTAIWSGIHAAEAMLRHEPA</sequence>
<accession>A0A261VI89</accession>
<dbReference type="InterPro" id="IPR002937">
    <property type="entry name" value="Amino_oxidase"/>
</dbReference>
<reference evidence="4" key="1">
    <citation type="submission" date="2017-05" db="EMBL/GenBank/DDBJ databases">
        <title>Complete and WGS of Bordetella genogroups.</title>
        <authorList>
            <person name="Spilker T."/>
            <person name="Lipuma J."/>
        </authorList>
    </citation>
    <scope>NUCLEOTIDE SEQUENCE [LARGE SCALE GENOMIC DNA]</scope>
    <source>
        <strain evidence="4">AU8256</strain>
    </source>
</reference>
<evidence type="ECO:0000256" key="1">
    <source>
        <dbReference type="ARBA" id="ARBA00006046"/>
    </source>
</evidence>